<dbReference type="EMBL" id="CADCVT010000176">
    <property type="protein sequence ID" value="CAA9498245.1"/>
    <property type="molecule type" value="Genomic_DNA"/>
</dbReference>
<feature type="compositionally biased region" description="Basic residues" evidence="1">
    <location>
        <begin position="1"/>
        <end position="11"/>
    </location>
</feature>
<protein>
    <submittedName>
        <fullName evidence="2">Uncharacterized protein</fullName>
    </submittedName>
</protein>
<sequence length="50" mass="5624">ARRSARDRRPARQPGRAQGVGRSHPDRRGLVRGGHADRPLRRGRHRGPVV</sequence>
<organism evidence="2">
    <name type="scientific">uncultured Solirubrobacteraceae bacterium</name>
    <dbReference type="NCBI Taxonomy" id="1162706"/>
    <lineage>
        <taxon>Bacteria</taxon>
        <taxon>Bacillati</taxon>
        <taxon>Actinomycetota</taxon>
        <taxon>Thermoleophilia</taxon>
        <taxon>Solirubrobacterales</taxon>
        <taxon>Solirubrobacteraceae</taxon>
        <taxon>environmental samples</taxon>
    </lineage>
</organism>
<gene>
    <name evidence="2" type="ORF">AVDCRST_MAG85-1595</name>
</gene>
<feature type="region of interest" description="Disordered" evidence="1">
    <location>
        <begin position="1"/>
        <end position="50"/>
    </location>
</feature>
<evidence type="ECO:0000313" key="2">
    <source>
        <dbReference type="EMBL" id="CAA9498245.1"/>
    </source>
</evidence>
<proteinExistence type="predicted"/>
<evidence type="ECO:0000256" key="1">
    <source>
        <dbReference type="SAM" id="MobiDB-lite"/>
    </source>
</evidence>
<name>A0A6J4SGZ6_9ACTN</name>
<feature type="compositionally biased region" description="Basic residues" evidence="1">
    <location>
        <begin position="41"/>
        <end position="50"/>
    </location>
</feature>
<dbReference type="AlphaFoldDB" id="A0A6J4SGZ6"/>
<accession>A0A6J4SGZ6</accession>
<feature type="compositionally biased region" description="Basic and acidic residues" evidence="1">
    <location>
        <begin position="23"/>
        <end position="40"/>
    </location>
</feature>
<feature type="non-terminal residue" evidence="2">
    <location>
        <position position="1"/>
    </location>
</feature>
<feature type="non-terminal residue" evidence="2">
    <location>
        <position position="50"/>
    </location>
</feature>
<reference evidence="2" key="1">
    <citation type="submission" date="2020-02" db="EMBL/GenBank/DDBJ databases">
        <authorList>
            <person name="Meier V. D."/>
        </authorList>
    </citation>
    <scope>NUCLEOTIDE SEQUENCE</scope>
    <source>
        <strain evidence="2">AVDCRST_MAG85</strain>
    </source>
</reference>